<dbReference type="Pfam" id="PF01193">
    <property type="entry name" value="RNA_pol_L"/>
    <property type="match status" value="1"/>
</dbReference>
<dbReference type="InterPro" id="IPR022842">
    <property type="entry name" value="RNAP_Rpo3/Rpb3/RPAC1"/>
</dbReference>
<dbReference type="PANTHER" id="PTHR11800">
    <property type="entry name" value="DNA-DIRECTED RNA POLYMERASE"/>
    <property type="match status" value="1"/>
</dbReference>
<evidence type="ECO:0000256" key="3">
    <source>
        <dbReference type="ARBA" id="ARBA00022478"/>
    </source>
</evidence>
<feature type="domain" description="DNA-directed RNA polymerase RpoA/D/Rpb3-type" evidence="7">
    <location>
        <begin position="56"/>
        <end position="340"/>
    </location>
</feature>
<dbReference type="PANTHER" id="PTHR11800:SF13">
    <property type="entry name" value="DNA-DIRECTED RNA POLYMERASES I AND III SUBUNIT RPAC1"/>
    <property type="match status" value="1"/>
</dbReference>
<sequence length="341" mass="38622">MSQRSRSKWLILEETGVLHTSNADAVGDVEGVSGRWELNNFKSKFDVRIVSKTDQEMEFDLIGLDASISNAIRRVMMSEVPSMAVEKVIIMQNSSVIQDEVLAHRLGLLPLKADPKFFQTKVPPPPDSDQIEVNENDSLEFELKIKCSLNPKATKDMTDPDDIYLNHIVKTSDVKWLPIGLQSDMLKPEDVGPVENDVVIAKLRPGHEIDLKMVAWKGVGKDHAKFMPATVWYRLLPEIRLKEKIEGERAYRLQKCFSPGVISVETNEKGVSVAKVSDARYDSNSRNVFFHEDLKNSVEMGKILDHFIFHVESFGAQKPETLVCEAIKIMMSKCTQFLEYL</sequence>
<evidence type="ECO:0000313" key="9">
    <source>
        <dbReference type="Proteomes" id="UP000678499"/>
    </source>
</evidence>
<dbReference type="Gene3D" id="2.170.120.12">
    <property type="entry name" value="DNA-directed RNA polymerase, insert domain"/>
    <property type="match status" value="1"/>
</dbReference>
<dbReference type="SUPFAM" id="SSF56553">
    <property type="entry name" value="Insert subdomain of RNA polymerase alpha subunit"/>
    <property type="match status" value="1"/>
</dbReference>
<comment type="similarity">
    <text evidence="6">Belongs to the archaeal Rpo3/eukaryotic RPB3 RNA polymerase subunit family.</text>
</comment>
<dbReference type="GO" id="GO:0005666">
    <property type="term" value="C:RNA polymerase III complex"/>
    <property type="evidence" value="ECO:0007669"/>
    <property type="project" value="TreeGrafter"/>
</dbReference>
<accession>A0A7R9GGY7</accession>
<proteinExistence type="inferred from homology"/>
<protein>
    <recommendedName>
        <fullName evidence="2">DNA-directed RNA polymerases I and III subunit RPAC1</fullName>
    </recommendedName>
</protein>
<evidence type="ECO:0000259" key="7">
    <source>
        <dbReference type="SMART" id="SM00662"/>
    </source>
</evidence>
<dbReference type="NCBIfam" id="NF001988">
    <property type="entry name" value="PRK00783.1"/>
    <property type="match status" value="1"/>
</dbReference>
<dbReference type="EMBL" id="CAJPEX010003568">
    <property type="protein sequence ID" value="CAG0922339.1"/>
    <property type="molecule type" value="Genomic_DNA"/>
</dbReference>
<dbReference type="InterPro" id="IPR033901">
    <property type="entry name" value="RNAPI/III_AC40"/>
</dbReference>
<gene>
    <name evidence="8" type="ORF">NMOB1V02_LOCUS9816</name>
</gene>
<dbReference type="FunFam" id="2.170.120.12:FF:000003">
    <property type="entry name" value="Dna-directed rna polymerases i and iii subunit"/>
    <property type="match status" value="1"/>
</dbReference>
<dbReference type="GO" id="GO:0006351">
    <property type="term" value="P:DNA-templated transcription"/>
    <property type="evidence" value="ECO:0007669"/>
    <property type="project" value="InterPro"/>
</dbReference>
<dbReference type="GO" id="GO:0003899">
    <property type="term" value="F:DNA-directed RNA polymerase activity"/>
    <property type="evidence" value="ECO:0007669"/>
    <property type="project" value="InterPro"/>
</dbReference>
<dbReference type="InterPro" id="IPR036603">
    <property type="entry name" value="RBP11-like"/>
</dbReference>
<evidence type="ECO:0000256" key="4">
    <source>
        <dbReference type="ARBA" id="ARBA00023163"/>
    </source>
</evidence>
<dbReference type="AlphaFoldDB" id="A0A7R9GGY7"/>
<dbReference type="GO" id="GO:0046983">
    <property type="term" value="F:protein dimerization activity"/>
    <property type="evidence" value="ECO:0007669"/>
    <property type="project" value="InterPro"/>
</dbReference>
<dbReference type="GO" id="GO:0005736">
    <property type="term" value="C:RNA polymerase I complex"/>
    <property type="evidence" value="ECO:0007669"/>
    <property type="project" value="TreeGrafter"/>
</dbReference>
<organism evidence="8">
    <name type="scientific">Notodromas monacha</name>
    <dbReference type="NCBI Taxonomy" id="399045"/>
    <lineage>
        <taxon>Eukaryota</taxon>
        <taxon>Metazoa</taxon>
        <taxon>Ecdysozoa</taxon>
        <taxon>Arthropoda</taxon>
        <taxon>Crustacea</taxon>
        <taxon>Oligostraca</taxon>
        <taxon>Ostracoda</taxon>
        <taxon>Podocopa</taxon>
        <taxon>Podocopida</taxon>
        <taxon>Cypridocopina</taxon>
        <taxon>Cypridoidea</taxon>
        <taxon>Cyprididae</taxon>
        <taxon>Notodromas</taxon>
    </lineage>
</organism>
<dbReference type="PROSITE" id="PS00446">
    <property type="entry name" value="RNA_POL_D_30KD"/>
    <property type="match status" value="1"/>
</dbReference>
<dbReference type="SMART" id="SM00662">
    <property type="entry name" value="RPOLD"/>
    <property type="match status" value="1"/>
</dbReference>
<dbReference type="GO" id="GO:0003677">
    <property type="term" value="F:DNA binding"/>
    <property type="evidence" value="ECO:0007669"/>
    <property type="project" value="InterPro"/>
</dbReference>
<dbReference type="Pfam" id="PF01000">
    <property type="entry name" value="RNA_pol_A_bac"/>
    <property type="match status" value="1"/>
</dbReference>
<dbReference type="InterPro" id="IPR050518">
    <property type="entry name" value="Rpo3/RPB3_RNA_Pol_subunit"/>
</dbReference>
<dbReference type="InterPro" id="IPR011263">
    <property type="entry name" value="DNA-dir_RNA_pol_RpoA/D/Rpb3"/>
</dbReference>
<evidence type="ECO:0000256" key="1">
    <source>
        <dbReference type="ARBA" id="ARBA00004123"/>
    </source>
</evidence>
<dbReference type="OrthoDB" id="270173at2759"/>
<keyword evidence="9" id="KW-1185">Reference proteome</keyword>
<dbReference type="InterPro" id="IPR011262">
    <property type="entry name" value="DNA-dir_RNA_pol_insert"/>
</dbReference>
<evidence type="ECO:0000256" key="6">
    <source>
        <dbReference type="ARBA" id="ARBA00025804"/>
    </source>
</evidence>
<evidence type="ECO:0000256" key="5">
    <source>
        <dbReference type="ARBA" id="ARBA00023242"/>
    </source>
</evidence>
<reference evidence="8" key="1">
    <citation type="submission" date="2020-11" db="EMBL/GenBank/DDBJ databases">
        <authorList>
            <person name="Tran Van P."/>
        </authorList>
    </citation>
    <scope>NUCLEOTIDE SEQUENCE</scope>
</reference>
<dbReference type="HAMAP" id="MF_00320">
    <property type="entry name" value="RNApol_arch_Rpo3"/>
    <property type="match status" value="1"/>
</dbReference>
<dbReference type="InterPro" id="IPR001514">
    <property type="entry name" value="DNA-dir_RNA_pol_30-40kDasu_CS"/>
</dbReference>
<keyword evidence="4" id="KW-0804">Transcription</keyword>
<dbReference type="Gene3D" id="3.30.1360.10">
    <property type="entry name" value="RNA polymerase, RBP11-like subunit"/>
    <property type="match status" value="1"/>
</dbReference>
<comment type="subcellular location">
    <subcellularLocation>
        <location evidence="1">Nucleus</location>
    </subcellularLocation>
</comment>
<dbReference type="SUPFAM" id="SSF55257">
    <property type="entry name" value="RBP11-like subunits of RNA polymerase"/>
    <property type="match status" value="1"/>
</dbReference>
<dbReference type="InterPro" id="IPR036643">
    <property type="entry name" value="RNApol_insert_sf"/>
</dbReference>
<evidence type="ECO:0000313" key="8">
    <source>
        <dbReference type="EMBL" id="CAD7282187.1"/>
    </source>
</evidence>
<dbReference type="EMBL" id="OA885605">
    <property type="protein sequence ID" value="CAD7282187.1"/>
    <property type="molecule type" value="Genomic_DNA"/>
</dbReference>
<dbReference type="Proteomes" id="UP000678499">
    <property type="component" value="Unassembled WGS sequence"/>
</dbReference>
<dbReference type="CDD" id="cd07032">
    <property type="entry name" value="RNAP_I_II_AC40"/>
    <property type="match status" value="1"/>
</dbReference>
<keyword evidence="3" id="KW-0240">DNA-directed RNA polymerase</keyword>
<evidence type="ECO:0000256" key="2">
    <source>
        <dbReference type="ARBA" id="ARBA00022083"/>
    </source>
</evidence>
<name>A0A7R9GGY7_9CRUS</name>
<keyword evidence="5" id="KW-0539">Nucleus</keyword>